<reference evidence="6" key="1">
    <citation type="submission" date="2021-02" db="EMBL/GenBank/DDBJ databases">
        <authorList>
            <person name="Nowell W R."/>
        </authorList>
    </citation>
    <scope>NUCLEOTIDE SEQUENCE</scope>
</reference>
<dbReference type="GO" id="GO:0070899">
    <property type="term" value="P:mitochondrial tRNA wobble uridine modification"/>
    <property type="evidence" value="ECO:0007669"/>
    <property type="project" value="UniProtKB-ARBA"/>
</dbReference>
<sequence length="59" mass="6718">MRQKNEIDEVKRDEAYAIPDTFDYQKLQISNEAKQKLEEVRPTTLASASRIPGITPVAI</sequence>
<evidence type="ECO:0000256" key="2">
    <source>
        <dbReference type="ARBA" id="ARBA00007653"/>
    </source>
</evidence>
<comment type="similarity">
    <text evidence="2">Belongs to the MnmG family.</text>
</comment>
<protein>
    <recommendedName>
        <fullName evidence="5">tRNA uridine 5-carboxymethylaminomethyl modification enzyme C-terminal subdomain domain-containing protein</fullName>
    </recommendedName>
</protein>
<evidence type="ECO:0000256" key="4">
    <source>
        <dbReference type="ARBA" id="ARBA00022827"/>
    </source>
</evidence>
<dbReference type="InterPro" id="IPR044920">
    <property type="entry name" value="MnmG_C_subdom_sf"/>
</dbReference>
<dbReference type="Proteomes" id="UP000676336">
    <property type="component" value="Unassembled WGS sequence"/>
</dbReference>
<name>A0A8S3B9D1_9BILA</name>
<accession>A0A8S3B9D1</accession>
<dbReference type="EMBL" id="CAJOBI010149971">
    <property type="protein sequence ID" value="CAF4806888.1"/>
    <property type="molecule type" value="Genomic_DNA"/>
</dbReference>
<evidence type="ECO:0000256" key="1">
    <source>
        <dbReference type="ARBA" id="ARBA00001974"/>
    </source>
</evidence>
<dbReference type="AlphaFoldDB" id="A0A8S3B9D1"/>
<proteinExistence type="inferred from homology"/>
<comment type="caution">
    <text evidence="6">The sequence shown here is derived from an EMBL/GenBank/DDBJ whole genome shotgun (WGS) entry which is preliminary data.</text>
</comment>
<dbReference type="Pfam" id="PF13932">
    <property type="entry name" value="SAM_GIDA_C"/>
    <property type="match status" value="1"/>
</dbReference>
<dbReference type="GO" id="GO:0005829">
    <property type="term" value="C:cytosol"/>
    <property type="evidence" value="ECO:0007669"/>
    <property type="project" value="TreeGrafter"/>
</dbReference>
<feature type="domain" description="tRNA uridine 5-carboxymethylaminomethyl modification enzyme C-terminal subdomain" evidence="5">
    <location>
        <begin position="2"/>
        <end position="59"/>
    </location>
</feature>
<dbReference type="PANTHER" id="PTHR11806">
    <property type="entry name" value="GLUCOSE INHIBITED DIVISION PROTEIN A"/>
    <property type="match status" value="1"/>
</dbReference>
<dbReference type="PANTHER" id="PTHR11806:SF0">
    <property type="entry name" value="PROTEIN MTO1 HOMOLOG, MITOCHONDRIAL"/>
    <property type="match status" value="1"/>
</dbReference>
<dbReference type="Gene3D" id="1.10.150.570">
    <property type="entry name" value="GidA associated domain, C-terminal subdomain"/>
    <property type="match status" value="1"/>
</dbReference>
<keyword evidence="4" id="KW-0274">FAD</keyword>
<evidence type="ECO:0000259" key="5">
    <source>
        <dbReference type="SMART" id="SM01228"/>
    </source>
</evidence>
<dbReference type="FunFam" id="1.10.150.570:FF:000001">
    <property type="entry name" value="tRNA uridine 5-carboxymethylaminomethyl modification enzyme MnmG"/>
    <property type="match status" value="1"/>
</dbReference>
<comment type="cofactor">
    <cofactor evidence="1">
        <name>FAD</name>
        <dbReference type="ChEBI" id="CHEBI:57692"/>
    </cofactor>
</comment>
<gene>
    <name evidence="6" type="ORF">SMN809_LOCUS47425</name>
</gene>
<keyword evidence="3" id="KW-0285">Flavoprotein</keyword>
<evidence type="ECO:0000256" key="3">
    <source>
        <dbReference type="ARBA" id="ARBA00022630"/>
    </source>
</evidence>
<organism evidence="6 7">
    <name type="scientific">Rotaria magnacalcarata</name>
    <dbReference type="NCBI Taxonomy" id="392030"/>
    <lineage>
        <taxon>Eukaryota</taxon>
        <taxon>Metazoa</taxon>
        <taxon>Spiralia</taxon>
        <taxon>Gnathifera</taxon>
        <taxon>Rotifera</taxon>
        <taxon>Eurotatoria</taxon>
        <taxon>Bdelloidea</taxon>
        <taxon>Philodinida</taxon>
        <taxon>Philodinidae</taxon>
        <taxon>Rotaria</taxon>
    </lineage>
</organism>
<feature type="non-terminal residue" evidence="6">
    <location>
        <position position="59"/>
    </location>
</feature>
<dbReference type="GO" id="GO:0005739">
    <property type="term" value="C:mitochondrion"/>
    <property type="evidence" value="ECO:0007669"/>
    <property type="project" value="GOC"/>
</dbReference>
<dbReference type="GO" id="GO:0050660">
    <property type="term" value="F:flavin adenine dinucleotide binding"/>
    <property type="evidence" value="ECO:0007669"/>
    <property type="project" value="InterPro"/>
</dbReference>
<dbReference type="SMART" id="SM01228">
    <property type="entry name" value="GIDA_assoc_3"/>
    <property type="match status" value="1"/>
</dbReference>
<dbReference type="GO" id="GO:0030488">
    <property type="term" value="P:tRNA methylation"/>
    <property type="evidence" value="ECO:0007669"/>
    <property type="project" value="TreeGrafter"/>
</dbReference>
<evidence type="ECO:0000313" key="7">
    <source>
        <dbReference type="Proteomes" id="UP000676336"/>
    </source>
</evidence>
<dbReference type="InterPro" id="IPR002218">
    <property type="entry name" value="MnmG-rel"/>
</dbReference>
<dbReference type="InterPro" id="IPR047001">
    <property type="entry name" value="MnmG_C_subdom"/>
</dbReference>
<dbReference type="InterPro" id="IPR026904">
    <property type="entry name" value="MnmG_C"/>
</dbReference>
<evidence type="ECO:0000313" key="6">
    <source>
        <dbReference type="EMBL" id="CAF4806888.1"/>
    </source>
</evidence>